<keyword evidence="2" id="KW-1185">Reference proteome</keyword>
<dbReference type="Proteomes" id="UP000184096">
    <property type="component" value="Chromosome I"/>
</dbReference>
<sequence>MKITPVAFLYFCHGRRGGITGRGSRGDHVYAAARPVQFAV</sequence>
<accession>A0A1M7SSE2</accession>
<dbReference type="AlphaFoldDB" id="A0A1M7SSE2"/>
<organism evidence="1 2">
    <name type="scientific">Bradyrhizobium erythrophlei</name>
    <dbReference type="NCBI Taxonomy" id="1437360"/>
    <lineage>
        <taxon>Bacteria</taxon>
        <taxon>Pseudomonadati</taxon>
        <taxon>Pseudomonadota</taxon>
        <taxon>Alphaproteobacteria</taxon>
        <taxon>Hyphomicrobiales</taxon>
        <taxon>Nitrobacteraceae</taxon>
        <taxon>Bradyrhizobium</taxon>
    </lineage>
</organism>
<reference evidence="2" key="1">
    <citation type="submission" date="2016-11" db="EMBL/GenBank/DDBJ databases">
        <authorList>
            <person name="Varghese N."/>
            <person name="Submissions S."/>
        </authorList>
    </citation>
    <scope>NUCLEOTIDE SEQUENCE [LARGE SCALE GENOMIC DNA]</scope>
    <source>
        <strain evidence="2">GAS401</strain>
    </source>
</reference>
<dbReference type="EMBL" id="LT670849">
    <property type="protein sequence ID" value="SHN61296.1"/>
    <property type="molecule type" value="Genomic_DNA"/>
</dbReference>
<protein>
    <submittedName>
        <fullName evidence="1">Uncharacterized protein</fullName>
    </submittedName>
</protein>
<evidence type="ECO:0000313" key="1">
    <source>
        <dbReference type="EMBL" id="SHN61296.1"/>
    </source>
</evidence>
<evidence type="ECO:0000313" key="2">
    <source>
        <dbReference type="Proteomes" id="UP000184096"/>
    </source>
</evidence>
<proteinExistence type="predicted"/>
<gene>
    <name evidence="1" type="ORF">SAMN05444170_0104</name>
</gene>
<name>A0A1M7SSE2_9BRAD</name>